<dbReference type="InterPro" id="IPR036396">
    <property type="entry name" value="Cyt_P450_sf"/>
</dbReference>
<evidence type="ECO:0000256" key="6">
    <source>
        <dbReference type="PIRSR" id="PIRSR602401-1"/>
    </source>
</evidence>
<protein>
    <submittedName>
        <fullName evidence="8">Cytochrome P450</fullName>
    </submittedName>
</protein>
<dbReference type="InterPro" id="IPR001128">
    <property type="entry name" value="Cyt_P450"/>
</dbReference>
<evidence type="ECO:0000256" key="5">
    <source>
        <dbReference type="ARBA" id="ARBA00023004"/>
    </source>
</evidence>
<feature type="transmembrane region" description="Helical" evidence="7">
    <location>
        <begin position="20"/>
        <end position="38"/>
    </location>
</feature>
<dbReference type="PANTHER" id="PTHR24305">
    <property type="entry name" value="CYTOCHROME P450"/>
    <property type="match status" value="1"/>
</dbReference>
<dbReference type="InterPro" id="IPR050121">
    <property type="entry name" value="Cytochrome_P450_monoxygenase"/>
</dbReference>
<evidence type="ECO:0000313" key="9">
    <source>
        <dbReference type="Proteomes" id="UP000235786"/>
    </source>
</evidence>
<dbReference type="AlphaFoldDB" id="A0A2J6RQJ2"/>
<dbReference type="InterPro" id="IPR002401">
    <property type="entry name" value="Cyt_P450_E_grp-I"/>
</dbReference>
<dbReference type="PANTHER" id="PTHR24305:SF210">
    <property type="entry name" value="CYTOCHROME P450 MONOOXYGENASE ASQL-RELATED"/>
    <property type="match status" value="1"/>
</dbReference>
<keyword evidence="9" id="KW-1185">Reference proteome</keyword>
<dbReference type="GO" id="GO:0020037">
    <property type="term" value="F:heme binding"/>
    <property type="evidence" value="ECO:0007669"/>
    <property type="project" value="InterPro"/>
</dbReference>
<comment type="cofactor">
    <cofactor evidence="1 6">
        <name>heme</name>
        <dbReference type="ChEBI" id="CHEBI:30413"/>
    </cofactor>
</comment>
<dbReference type="PRINTS" id="PR00385">
    <property type="entry name" value="P450"/>
</dbReference>
<keyword evidence="7" id="KW-0472">Membrane</keyword>
<keyword evidence="4 6" id="KW-0479">Metal-binding</keyword>
<comment type="similarity">
    <text evidence="2">Belongs to the cytochrome P450 family.</text>
</comment>
<feature type="binding site" description="axial binding residue" evidence="6">
    <location>
        <position position="448"/>
    </location>
    <ligand>
        <name>heme</name>
        <dbReference type="ChEBI" id="CHEBI:30413"/>
    </ligand>
    <ligandPart>
        <name>Fe</name>
        <dbReference type="ChEBI" id="CHEBI:18248"/>
    </ligandPart>
</feature>
<dbReference type="OrthoDB" id="1470350at2759"/>
<dbReference type="CDD" id="cd11058">
    <property type="entry name" value="CYP60B-like"/>
    <property type="match status" value="1"/>
</dbReference>
<evidence type="ECO:0000256" key="3">
    <source>
        <dbReference type="ARBA" id="ARBA00022617"/>
    </source>
</evidence>
<evidence type="ECO:0000313" key="8">
    <source>
        <dbReference type="EMBL" id="PMD40782.1"/>
    </source>
</evidence>
<accession>A0A2J6RQJ2</accession>
<dbReference type="SUPFAM" id="SSF48264">
    <property type="entry name" value="Cytochrome P450"/>
    <property type="match status" value="1"/>
</dbReference>
<reference evidence="8 9" key="1">
    <citation type="submission" date="2016-04" db="EMBL/GenBank/DDBJ databases">
        <title>A degradative enzymes factory behind the ericoid mycorrhizal symbiosis.</title>
        <authorList>
            <consortium name="DOE Joint Genome Institute"/>
            <person name="Martino E."/>
            <person name="Morin E."/>
            <person name="Grelet G."/>
            <person name="Kuo A."/>
            <person name="Kohler A."/>
            <person name="Daghino S."/>
            <person name="Barry K."/>
            <person name="Choi C."/>
            <person name="Cichocki N."/>
            <person name="Clum A."/>
            <person name="Copeland A."/>
            <person name="Hainaut M."/>
            <person name="Haridas S."/>
            <person name="Labutti K."/>
            <person name="Lindquist E."/>
            <person name="Lipzen A."/>
            <person name="Khouja H.-R."/>
            <person name="Murat C."/>
            <person name="Ohm R."/>
            <person name="Olson A."/>
            <person name="Spatafora J."/>
            <person name="Veneault-Fourrey C."/>
            <person name="Henrissat B."/>
            <person name="Grigoriev I."/>
            <person name="Martin F."/>
            <person name="Perotto S."/>
        </authorList>
    </citation>
    <scope>NUCLEOTIDE SEQUENCE [LARGE SCALE GENOMIC DNA]</scope>
    <source>
        <strain evidence="8 9">F</strain>
    </source>
</reference>
<evidence type="ECO:0000256" key="2">
    <source>
        <dbReference type="ARBA" id="ARBA00010617"/>
    </source>
</evidence>
<proteinExistence type="inferred from homology"/>
<dbReference type="GO" id="GO:0016705">
    <property type="term" value="F:oxidoreductase activity, acting on paired donors, with incorporation or reduction of molecular oxygen"/>
    <property type="evidence" value="ECO:0007669"/>
    <property type="project" value="InterPro"/>
</dbReference>
<keyword evidence="3 6" id="KW-0349">Heme</keyword>
<dbReference type="STRING" id="1149755.A0A2J6RQJ2"/>
<dbReference type="GO" id="GO:0004497">
    <property type="term" value="F:monooxygenase activity"/>
    <property type="evidence" value="ECO:0007669"/>
    <property type="project" value="InterPro"/>
</dbReference>
<dbReference type="GO" id="GO:0005506">
    <property type="term" value="F:iron ion binding"/>
    <property type="evidence" value="ECO:0007669"/>
    <property type="project" value="InterPro"/>
</dbReference>
<dbReference type="Pfam" id="PF00067">
    <property type="entry name" value="p450"/>
    <property type="match status" value="1"/>
</dbReference>
<evidence type="ECO:0000256" key="7">
    <source>
        <dbReference type="SAM" id="Phobius"/>
    </source>
</evidence>
<keyword evidence="7" id="KW-0812">Transmembrane</keyword>
<gene>
    <name evidence="8" type="ORF">L207DRAFT_633751</name>
</gene>
<organism evidence="8 9">
    <name type="scientific">Hyaloscypha variabilis (strain UAMH 11265 / GT02V1 / F)</name>
    <name type="common">Meliniomyces variabilis</name>
    <dbReference type="NCBI Taxonomy" id="1149755"/>
    <lineage>
        <taxon>Eukaryota</taxon>
        <taxon>Fungi</taxon>
        <taxon>Dikarya</taxon>
        <taxon>Ascomycota</taxon>
        <taxon>Pezizomycotina</taxon>
        <taxon>Leotiomycetes</taxon>
        <taxon>Helotiales</taxon>
        <taxon>Hyaloscyphaceae</taxon>
        <taxon>Hyaloscypha</taxon>
        <taxon>Hyaloscypha variabilis</taxon>
    </lineage>
</organism>
<dbReference type="Proteomes" id="UP000235786">
    <property type="component" value="Unassembled WGS sequence"/>
</dbReference>
<sequence>MAFVDFQPRVWTVAQAGQCLAGLAIASLLLNIIYRLFFHPISKYPGPKLWALTALPSTYYTLRGTKSYKISELHNRYGPIVRVGPYEVSYISEVAEKDIYSSHRASGGKQLGKWKFTPPSRIGGIFNNPSDTDHSRLRRILGVAFSDKAVREREPFLQDYTSLFIKRLKELPAGKPVDIVWWLGCIGFDTVAHVTFGTSFHALETSTLPELAPQNHDLIVNSARQASVGLYFLGRLLYKCLPEPPDFAIRRRVFAGLFAEHEARRKAGKKDENEVEDLVTIMSKKIGSQEKGLSQAEMSVVSSDFNIAGSDTSASALSGIIFHLLTSPSKLQTLVNEIRSSFATEAEIKSPGIHTLKYLNAVINESMRLTPPVPETTRRITNPGGNVICGDLVPGGIRVGIYRYAAGHYAPAWKDVEEFVPERWLGGKGYEDDQLGLANPFATGPRNCIGQSFAMTYMRLVLARLFWNFDLEICDESRNWLDMKVYSLIIDKGPLFVKLRSLR</sequence>
<evidence type="ECO:0000256" key="4">
    <source>
        <dbReference type="ARBA" id="ARBA00022723"/>
    </source>
</evidence>
<dbReference type="PRINTS" id="PR00463">
    <property type="entry name" value="EP450I"/>
</dbReference>
<evidence type="ECO:0000256" key="1">
    <source>
        <dbReference type="ARBA" id="ARBA00001971"/>
    </source>
</evidence>
<dbReference type="EMBL" id="KZ613945">
    <property type="protein sequence ID" value="PMD40782.1"/>
    <property type="molecule type" value="Genomic_DNA"/>
</dbReference>
<keyword evidence="7" id="KW-1133">Transmembrane helix</keyword>
<keyword evidence="5 6" id="KW-0408">Iron</keyword>
<dbReference type="Gene3D" id="1.10.630.10">
    <property type="entry name" value="Cytochrome P450"/>
    <property type="match status" value="1"/>
</dbReference>
<name>A0A2J6RQJ2_HYAVF</name>